<feature type="chain" id="PRO_5026689604" evidence="1">
    <location>
        <begin position="23"/>
        <end position="187"/>
    </location>
</feature>
<organism evidence="2 3">
    <name type="scientific">Frigidibacter albus</name>
    <dbReference type="NCBI Taxonomy" id="1465486"/>
    <lineage>
        <taxon>Bacteria</taxon>
        <taxon>Pseudomonadati</taxon>
        <taxon>Pseudomonadota</taxon>
        <taxon>Alphaproteobacteria</taxon>
        <taxon>Rhodobacterales</taxon>
        <taxon>Paracoccaceae</taxon>
        <taxon>Frigidibacter</taxon>
    </lineage>
</organism>
<comment type="caution">
    <text evidence="2">The sequence shown here is derived from an EMBL/GenBank/DDBJ whole genome shotgun (WGS) entry which is preliminary data.</text>
</comment>
<protein>
    <submittedName>
        <fullName evidence="2">Uncharacterized protein</fullName>
    </submittedName>
</protein>
<name>A0A6L8VP01_9RHOB</name>
<reference evidence="2 3" key="1">
    <citation type="submission" date="2020-01" db="EMBL/GenBank/DDBJ databases">
        <title>Frigidibacter albus SP32T (=CGMCC 1.13995T).</title>
        <authorList>
            <person name="Liao X."/>
        </authorList>
    </citation>
    <scope>NUCLEOTIDE SEQUENCE [LARGE SCALE GENOMIC DNA]</scope>
    <source>
        <strain evidence="2 3">SP32</strain>
    </source>
</reference>
<evidence type="ECO:0000256" key="1">
    <source>
        <dbReference type="SAM" id="SignalP"/>
    </source>
</evidence>
<evidence type="ECO:0000313" key="3">
    <source>
        <dbReference type="Proteomes" id="UP000477083"/>
    </source>
</evidence>
<keyword evidence="3" id="KW-1185">Reference proteome</keyword>
<dbReference type="AlphaFoldDB" id="A0A6L8VP01"/>
<evidence type="ECO:0000313" key="2">
    <source>
        <dbReference type="EMBL" id="MZQ90880.1"/>
    </source>
</evidence>
<proteinExistence type="predicted"/>
<gene>
    <name evidence="2" type="ORF">GS660_17440</name>
</gene>
<sequence length="187" mass="20364">MRRKLPALVLCVIGSAASAVSAGDEETFVREFMSLCVRHMPSFDSATTVAVSMGYRPVSPEEFGIALQENTLGTWGRQISEDNIALFELSDAAIPDEVKPMFGEDRLSRCSLGLLPQSAGVSADVVSRVISDEFRLGPYRSEFVNSGNRTRVWTTYTNFVKSDLSLLEIQSADGSTVNLALVAPYSE</sequence>
<dbReference type="EMBL" id="WWNR01000012">
    <property type="protein sequence ID" value="MZQ90880.1"/>
    <property type="molecule type" value="Genomic_DNA"/>
</dbReference>
<keyword evidence="1" id="KW-0732">Signal</keyword>
<dbReference type="Proteomes" id="UP000477083">
    <property type="component" value="Unassembled WGS sequence"/>
</dbReference>
<accession>A0A6L8VP01</accession>
<dbReference type="RefSeq" id="WP_161348260.1">
    <property type="nucleotide sequence ID" value="NZ_BMGW01000012.1"/>
</dbReference>
<feature type="signal peptide" evidence="1">
    <location>
        <begin position="1"/>
        <end position="22"/>
    </location>
</feature>